<dbReference type="CDD" id="cd13401">
    <property type="entry name" value="Slt70-like"/>
    <property type="match status" value="1"/>
</dbReference>
<dbReference type="InterPro" id="IPR008258">
    <property type="entry name" value="Transglycosylase_SLT_dom_1"/>
</dbReference>
<feature type="domain" description="Transglycosylase SLT" evidence="3">
    <location>
        <begin position="479"/>
        <end position="593"/>
    </location>
</feature>
<keyword evidence="2" id="KW-0732">Signal</keyword>
<protein>
    <submittedName>
        <fullName evidence="5">Transglycosylase SLT domain-containing protein</fullName>
    </submittedName>
</protein>
<dbReference type="SUPFAM" id="SSF53955">
    <property type="entry name" value="Lysozyme-like"/>
    <property type="match status" value="1"/>
</dbReference>
<feature type="domain" description="Lytic transglycosylase superhelical linker" evidence="4">
    <location>
        <begin position="410"/>
        <end position="467"/>
    </location>
</feature>
<name>A0ABW9G7Z4_9GAMM</name>
<dbReference type="Gene3D" id="1.10.1240.20">
    <property type="entry name" value="Lytic transglycosylase, superhelical linker domain"/>
    <property type="match status" value="1"/>
</dbReference>
<dbReference type="RefSeq" id="WP_408624050.1">
    <property type="nucleotide sequence ID" value="NZ_JBEQCT010000005.1"/>
</dbReference>
<dbReference type="InterPro" id="IPR037061">
    <property type="entry name" value="Lytic_TGlycoase_superhlx_L_sf"/>
</dbReference>
<dbReference type="InterPro" id="IPR008939">
    <property type="entry name" value="Lytic_TGlycosylase_superhlx_U"/>
</dbReference>
<dbReference type="EMBL" id="JBEQCT010000005">
    <property type="protein sequence ID" value="MFM2485801.1"/>
    <property type="molecule type" value="Genomic_DNA"/>
</dbReference>
<evidence type="ECO:0000256" key="1">
    <source>
        <dbReference type="ARBA" id="ARBA00007734"/>
    </source>
</evidence>
<dbReference type="PANTHER" id="PTHR37423:SF5">
    <property type="entry name" value="SOLUBLE LYTIC MUREIN TRANSGLYCOSYLASE"/>
    <property type="match status" value="1"/>
</dbReference>
<proteinExistence type="inferred from homology"/>
<comment type="similarity">
    <text evidence="1">Belongs to the transglycosylase Slt family.</text>
</comment>
<dbReference type="SUPFAM" id="SSF48435">
    <property type="entry name" value="Bacterial muramidases"/>
    <property type="match status" value="1"/>
</dbReference>
<keyword evidence="6" id="KW-1185">Reference proteome</keyword>
<dbReference type="Gene3D" id="1.10.530.10">
    <property type="match status" value="1"/>
</dbReference>
<evidence type="ECO:0000259" key="4">
    <source>
        <dbReference type="Pfam" id="PF14718"/>
    </source>
</evidence>
<dbReference type="Pfam" id="PF01464">
    <property type="entry name" value="SLT"/>
    <property type="match status" value="1"/>
</dbReference>
<accession>A0ABW9G7Z4</accession>
<sequence>MSQKLLRMVLLLIITQLLVVSSSVAESLSQQRLAYQQARHAQQAGDWPKARQIMATLRDYPLYSYLRYYDLAEHLDLGHFQQVVTFRAQHYGLPTANALERSYLDYLVSQQQWSLLLKFYPKEPNSESLRCSYYYAQYQVGSKQLAWQGARKLWLTGNSRPKSCDLLFERFRRAGKLTQILIWQRYLLAYGDYQGRLQHYLSSQLKGHYLTAAKQLEQDDAKPERLLHRTVKLTELHRQGLRLVLMRLTWHQPELAITIYRRFAKALRRHNEPDRALIVQLIRSAIRYPEAGQLAWADQQLLQLVDVITVQRRIRLALAQQDWPSVSRFIAILPKRVRDQTKWQYWSARVIEQKGDLQRARQIWQRIATERSYYGFLSAERLGNNYQLNRTILPANLPPKALANIGWLQVQELMAQQQYRDAYRRWRTFLYSRQPQQRVRWGIEALQRDWPELAVASTIQAKAWDMLELRFPFAYQDIFTHQAKRYGIDPLLSMALARQESAFYRYASSRVGARGLMQLTPATTRDLMAKRGKQVHSYDSLYQPQTNISLGSQYLADLLDRYQGNRYLAMAAYNAGPRRVSQWFKRFGSLPADIWIEAIPFNETRRYVKNILSYELIYAHNSGLSRALIKPTEWQVSVDQLNAKDSAE</sequence>
<organism evidence="5 6">
    <name type="scientific">Celerinatantimonas yamalensis</name>
    <dbReference type="NCBI Taxonomy" id="559956"/>
    <lineage>
        <taxon>Bacteria</taxon>
        <taxon>Pseudomonadati</taxon>
        <taxon>Pseudomonadota</taxon>
        <taxon>Gammaproteobacteria</taxon>
        <taxon>Celerinatantimonadaceae</taxon>
        <taxon>Celerinatantimonas</taxon>
    </lineage>
</organism>
<gene>
    <name evidence="5" type="ORF">ABUE30_12180</name>
</gene>
<dbReference type="Pfam" id="PF14718">
    <property type="entry name" value="SLT_L"/>
    <property type="match status" value="1"/>
</dbReference>
<dbReference type="InterPro" id="IPR012289">
    <property type="entry name" value="Lytic_TGlycosylase_superhlx_L"/>
</dbReference>
<evidence type="ECO:0000313" key="5">
    <source>
        <dbReference type="EMBL" id="MFM2485801.1"/>
    </source>
</evidence>
<dbReference type="Gene3D" id="1.25.20.10">
    <property type="entry name" value="Bacterial muramidases"/>
    <property type="match status" value="1"/>
</dbReference>
<dbReference type="Pfam" id="PF00760">
    <property type="entry name" value="Cucumo_coat"/>
    <property type="match status" value="1"/>
</dbReference>
<dbReference type="InterPro" id="IPR023346">
    <property type="entry name" value="Lysozyme-like_dom_sf"/>
</dbReference>
<dbReference type="PANTHER" id="PTHR37423">
    <property type="entry name" value="SOLUBLE LYTIC MUREIN TRANSGLYCOSYLASE-RELATED"/>
    <property type="match status" value="1"/>
</dbReference>
<comment type="caution">
    <text evidence="5">The sequence shown here is derived from an EMBL/GenBank/DDBJ whole genome shotgun (WGS) entry which is preliminary data.</text>
</comment>
<evidence type="ECO:0000256" key="2">
    <source>
        <dbReference type="ARBA" id="ARBA00022729"/>
    </source>
</evidence>
<evidence type="ECO:0000259" key="3">
    <source>
        <dbReference type="Pfam" id="PF01464"/>
    </source>
</evidence>
<reference evidence="5 6" key="1">
    <citation type="journal article" date="2013" name="Int. J. Syst. Evol. Microbiol.">
        <title>Celerinatantimonas yamalensis sp. nov., a cold-adapted diazotrophic bacterium from a cold permafrost brine.</title>
        <authorList>
            <person name="Shcherbakova V."/>
            <person name="Chuvilskaya N."/>
            <person name="Rivkina E."/>
            <person name="Demidov N."/>
            <person name="Uchaeva V."/>
            <person name="Suetin S."/>
            <person name="Suzina N."/>
            <person name="Gilichinsky D."/>
        </authorList>
    </citation>
    <scope>NUCLEOTIDE SEQUENCE [LARGE SCALE GENOMIC DNA]</scope>
    <source>
        <strain evidence="5 6">C7</strain>
    </source>
</reference>
<evidence type="ECO:0000313" key="6">
    <source>
        <dbReference type="Proteomes" id="UP001629953"/>
    </source>
</evidence>
<dbReference type="Proteomes" id="UP001629953">
    <property type="component" value="Unassembled WGS sequence"/>
</dbReference>